<evidence type="ECO:0000313" key="2">
    <source>
        <dbReference type="Proteomes" id="UP000248021"/>
    </source>
</evidence>
<accession>A0A2V3UBR6</accession>
<protein>
    <submittedName>
        <fullName evidence="1">Uncharacterized protein</fullName>
    </submittedName>
</protein>
<comment type="caution">
    <text evidence="1">The sequence shown here is derived from an EMBL/GenBank/DDBJ whole genome shotgun (WGS) entry which is preliminary data.</text>
</comment>
<sequence length="184" mass="19387">MARRTAERWAKRVQTSMAGKAIRSKRLGGAFVLCGLAAATVISTHGHAIAQDNPAAVCRYAGDDNMIRPLPGSMLAKAKAAFGSDLAGIGGAPVGIWRCMGGRVMVCLPGGDRHCGRADSQPMATPEASAYCRSHPGSETVPISETGRDTIFAWGCDGAAVKNKGSVRSVDPRGFVKEYWRPLD</sequence>
<proteinExistence type="predicted"/>
<dbReference type="OrthoDB" id="7945855at2"/>
<name>A0A2V3UBR6_9HYPH</name>
<keyword evidence="2" id="KW-1185">Reference proteome</keyword>
<dbReference type="EMBL" id="QJJK01000009">
    <property type="protein sequence ID" value="PXW55790.1"/>
    <property type="molecule type" value="Genomic_DNA"/>
</dbReference>
<reference evidence="1 2" key="1">
    <citation type="submission" date="2018-05" db="EMBL/GenBank/DDBJ databases">
        <title>Genomic Encyclopedia of Type Strains, Phase IV (KMG-IV): sequencing the most valuable type-strain genomes for metagenomic binning, comparative biology and taxonomic classification.</title>
        <authorList>
            <person name="Goeker M."/>
        </authorList>
    </citation>
    <scope>NUCLEOTIDE SEQUENCE [LARGE SCALE GENOMIC DNA]</scope>
    <source>
        <strain evidence="1 2">DSM 6462</strain>
    </source>
</reference>
<dbReference type="AlphaFoldDB" id="A0A2V3UBR6"/>
<gene>
    <name evidence="1" type="ORF">C7450_109200</name>
</gene>
<evidence type="ECO:0000313" key="1">
    <source>
        <dbReference type="EMBL" id="PXW55790.1"/>
    </source>
</evidence>
<dbReference type="RefSeq" id="WP_146227443.1">
    <property type="nucleotide sequence ID" value="NZ_JAHBRY010000001.1"/>
</dbReference>
<dbReference type="Proteomes" id="UP000248021">
    <property type="component" value="Unassembled WGS sequence"/>
</dbReference>
<organism evidence="1 2">
    <name type="scientific">Chelatococcus asaccharovorans</name>
    <dbReference type="NCBI Taxonomy" id="28210"/>
    <lineage>
        <taxon>Bacteria</taxon>
        <taxon>Pseudomonadati</taxon>
        <taxon>Pseudomonadota</taxon>
        <taxon>Alphaproteobacteria</taxon>
        <taxon>Hyphomicrobiales</taxon>
        <taxon>Chelatococcaceae</taxon>
        <taxon>Chelatococcus</taxon>
    </lineage>
</organism>